<dbReference type="SUPFAM" id="SSF56601">
    <property type="entry name" value="beta-lactamase/transpeptidase-like"/>
    <property type="match status" value="1"/>
</dbReference>
<keyword evidence="3" id="KW-1185">Reference proteome</keyword>
<gene>
    <name evidence="2" type="ORF">ACFSBI_02440</name>
</gene>
<sequence>MAYRTDRAALSAAAIDDLVQERVREGKAPASSWAVLTPAGVVATGDAGGVGPATAFRVASCTKSFTAAALLQVVEAGGLSLETPLDEVLRVRVLGASRAPTLGELASMAGGIPVDDPWADRQESMPADVFDAMLEDGVRLVREPGTRYEYSSFGYAILGRVLEVATGTPYPRLVTERLLEPLGLTELAFDRSAGVPIAPGHARVDGEWAEQPWATPGAFSALGGIVASPSGLARWAAWLASAWRPDADDAVLPAAARRLMQTPVTPVPDADDRAYGYGLVVEEDPRHGRVVSHSGGYPGYGAHMRWHTASGIGAVVLENARYSGATLPATRALSLLLDSARAEETGDLWPETVAARDLVEALLRSWDDDALDAIASDNLGLDETADRRRRAAEALAQRVGLPAAIAPLADAAPWSDSPAHLVWSVFGERGALRCEIRLTPVASPRLQTLVVRLG</sequence>
<dbReference type="GO" id="GO:0016787">
    <property type="term" value="F:hydrolase activity"/>
    <property type="evidence" value="ECO:0007669"/>
    <property type="project" value="UniProtKB-KW"/>
</dbReference>
<dbReference type="EMBL" id="JBHUEA010000002">
    <property type="protein sequence ID" value="MFD1720396.1"/>
    <property type="molecule type" value="Genomic_DNA"/>
</dbReference>
<feature type="domain" description="Beta-lactamase-related" evidence="1">
    <location>
        <begin position="15"/>
        <end position="329"/>
    </location>
</feature>
<evidence type="ECO:0000259" key="1">
    <source>
        <dbReference type="Pfam" id="PF00144"/>
    </source>
</evidence>
<dbReference type="Pfam" id="PF00144">
    <property type="entry name" value="Beta-lactamase"/>
    <property type="match status" value="1"/>
</dbReference>
<dbReference type="Gene3D" id="3.40.710.10">
    <property type="entry name" value="DD-peptidase/beta-lactamase superfamily"/>
    <property type="match status" value="1"/>
</dbReference>
<dbReference type="InterPro" id="IPR050491">
    <property type="entry name" value="AmpC-like"/>
</dbReference>
<keyword evidence="2" id="KW-0378">Hydrolase</keyword>
<name>A0ABW4LA42_9MICO</name>
<dbReference type="InterPro" id="IPR001466">
    <property type="entry name" value="Beta-lactam-related"/>
</dbReference>
<protein>
    <submittedName>
        <fullName evidence="2">Serine hydrolase domain-containing protein</fullName>
        <ecNumber evidence="2">3.-.-.-</ecNumber>
    </submittedName>
</protein>
<comment type="caution">
    <text evidence="2">The sequence shown here is derived from an EMBL/GenBank/DDBJ whole genome shotgun (WGS) entry which is preliminary data.</text>
</comment>
<dbReference type="PANTHER" id="PTHR46825">
    <property type="entry name" value="D-ALANYL-D-ALANINE-CARBOXYPEPTIDASE/ENDOPEPTIDASE AMPH"/>
    <property type="match status" value="1"/>
</dbReference>
<proteinExistence type="predicted"/>
<organism evidence="2 3">
    <name type="scientific">Amnibacterium endophyticum</name>
    <dbReference type="NCBI Taxonomy" id="2109337"/>
    <lineage>
        <taxon>Bacteria</taxon>
        <taxon>Bacillati</taxon>
        <taxon>Actinomycetota</taxon>
        <taxon>Actinomycetes</taxon>
        <taxon>Micrococcales</taxon>
        <taxon>Microbacteriaceae</taxon>
        <taxon>Amnibacterium</taxon>
    </lineage>
</organism>
<accession>A0ABW4LA42</accession>
<dbReference type="EC" id="3.-.-.-" evidence="2"/>
<evidence type="ECO:0000313" key="3">
    <source>
        <dbReference type="Proteomes" id="UP001597347"/>
    </source>
</evidence>
<dbReference type="InterPro" id="IPR012338">
    <property type="entry name" value="Beta-lactam/transpept-like"/>
</dbReference>
<evidence type="ECO:0000313" key="2">
    <source>
        <dbReference type="EMBL" id="MFD1720396.1"/>
    </source>
</evidence>
<dbReference type="PANTHER" id="PTHR46825:SF9">
    <property type="entry name" value="BETA-LACTAMASE-RELATED DOMAIN-CONTAINING PROTEIN"/>
    <property type="match status" value="1"/>
</dbReference>
<reference evidence="3" key="1">
    <citation type="journal article" date="2019" name="Int. J. Syst. Evol. Microbiol.">
        <title>The Global Catalogue of Microorganisms (GCM) 10K type strain sequencing project: providing services to taxonomists for standard genome sequencing and annotation.</title>
        <authorList>
            <consortium name="The Broad Institute Genomics Platform"/>
            <consortium name="The Broad Institute Genome Sequencing Center for Infectious Disease"/>
            <person name="Wu L."/>
            <person name="Ma J."/>
        </authorList>
    </citation>
    <scope>NUCLEOTIDE SEQUENCE [LARGE SCALE GENOMIC DNA]</scope>
    <source>
        <strain evidence="3">CGMCC 1.12471</strain>
    </source>
</reference>
<dbReference type="RefSeq" id="WP_377931663.1">
    <property type="nucleotide sequence ID" value="NZ_JBHUEA010000002.1"/>
</dbReference>
<dbReference type="Proteomes" id="UP001597347">
    <property type="component" value="Unassembled WGS sequence"/>
</dbReference>